<dbReference type="PANTHER" id="PTHR39319">
    <property type="entry name" value="SI:DKEY-256H2.1"/>
    <property type="match status" value="1"/>
</dbReference>
<name>C3YA27_BRAFL</name>
<accession>C3YA27</accession>
<evidence type="ECO:0000259" key="2">
    <source>
        <dbReference type="SMART" id="SM01290"/>
    </source>
</evidence>
<dbReference type="EMBL" id="GG666493">
    <property type="protein sequence ID" value="EEN62936.1"/>
    <property type="molecule type" value="Genomic_DNA"/>
</dbReference>
<dbReference type="Gene3D" id="3.50.30.30">
    <property type="match status" value="1"/>
</dbReference>
<dbReference type="Gene3D" id="2.60.120.230">
    <property type="match status" value="2"/>
</dbReference>
<gene>
    <name evidence="3" type="ORF">BRAFLDRAFT_91695</name>
</gene>
<dbReference type="CDD" id="cd00538">
    <property type="entry name" value="PA"/>
    <property type="match status" value="1"/>
</dbReference>
<dbReference type="InterPro" id="IPR053251">
    <property type="entry name" value="N-glycanase"/>
</dbReference>
<dbReference type="PANTHER" id="PTHR39319:SF1">
    <property type="entry name" value="SI:DKEY-256H2.1"/>
    <property type="match status" value="1"/>
</dbReference>
<dbReference type="STRING" id="7739.C3YA27"/>
<sequence length="725" mass="80857">MGAKFKWTKLGCLPAILIFERSRATVYVLQKLCTMMATAASVLAILVFTSSQAFGHENVAKVFVSNALEDAEKVWLEESEDGPDNSNDVLPSKGHQQAASWTAADLEPDRPAPPFKLWTLDGVLTDDDLKGNPVIFHGYNSHSGFLECLWTSNASRVSLIDRTPNNTHYVFMTRSENAYEDARWMKGLMEAATQLSTRPDGEKKALMSRLHYVVTPVHQLGNWMPALMNRWSCEDHGCGLPQVLFTSSVSPLPLILKRLDARYDWLMGSFPAASTRLADGGNGCAGAPAVENSIAWVSAAGNCSFFTKVRNMMNSKALGVLVYAPPGTPLQDMNCEGDECGHPLNIRATMVHWDVNIQDALKNGAVNVTFQTTPSDNFYFAIDTQGKLAEIGWLLYPSFLFFTWQAQWFNYKTDLYHNLASEAKVINVFNRTVMQGDKGVVATVKLPSVKEMLEYSNVELDMSLSCPGTRDDTCPHWDHTIQLYVCCDEGHPLCGMELGRWITSFRRRIGRWLTPITPLLPLFTSNVCTFTMKTVPWAMPWVPSLNVRFSGLMGKQGHHSANTQPYSIIPLFRGGTFNKTYNTKYKPQQFVVPKGATQVKVVSVITGHGSDENGCGEFCVTSHHFVVNNHTNVRVFKIAGTPLGCADRVPEGVTPNEHGTWLYGRDGWCDGQEINPWVVDVTSQVSFTKPNNVSYYGWYNGGDPNPQQNPGYIIMYSYLVFYRDM</sequence>
<reference evidence="3" key="1">
    <citation type="journal article" date="2008" name="Nature">
        <title>The amphioxus genome and the evolution of the chordate karyotype.</title>
        <authorList>
            <consortium name="US DOE Joint Genome Institute (JGI-PGF)"/>
            <person name="Putnam N.H."/>
            <person name="Butts T."/>
            <person name="Ferrier D.E.K."/>
            <person name="Furlong R.F."/>
            <person name="Hellsten U."/>
            <person name="Kawashima T."/>
            <person name="Robinson-Rechavi M."/>
            <person name="Shoguchi E."/>
            <person name="Terry A."/>
            <person name="Yu J.-K."/>
            <person name="Benito-Gutierrez E.L."/>
            <person name="Dubchak I."/>
            <person name="Garcia-Fernandez J."/>
            <person name="Gibson-Brown J.J."/>
            <person name="Grigoriev I.V."/>
            <person name="Horton A.C."/>
            <person name="de Jong P.J."/>
            <person name="Jurka J."/>
            <person name="Kapitonov V.V."/>
            <person name="Kohara Y."/>
            <person name="Kuroki Y."/>
            <person name="Lindquist E."/>
            <person name="Lucas S."/>
            <person name="Osoegawa K."/>
            <person name="Pennacchio L.A."/>
            <person name="Salamov A.A."/>
            <person name="Satou Y."/>
            <person name="Sauka-Spengler T."/>
            <person name="Schmutz J."/>
            <person name="Shin-I T."/>
            <person name="Toyoda A."/>
            <person name="Bronner-Fraser M."/>
            <person name="Fujiyama A."/>
            <person name="Holland L.Z."/>
            <person name="Holland P.W.H."/>
            <person name="Satoh N."/>
            <person name="Rokhsar D.S."/>
        </authorList>
    </citation>
    <scope>NUCLEOTIDE SEQUENCE [LARGE SCALE GENOMIC DNA]</scope>
    <source>
        <strain evidence="3">S238N-H82</strain>
        <tissue evidence="3">Testes</tissue>
    </source>
</reference>
<dbReference type="SUPFAM" id="SSF49742">
    <property type="entry name" value="PHM/PNGase F"/>
    <property type="match status" value="1"/>
</dbReference>
<dbReference type="SMART" id="SM01290">
    <property type="entry name" value="N-glycanase_N"/>
    <property type="match status" value="2"/>
</dbReference>
<dbReference type="eggNOG" id="ENOG502QTYJ">
    <property type="taxonomic scope" value="Eukaryota"/>
</dbReference>
<dbReference type="Pfam" id="PF09112">
    <property type="entry name" value="N-glycanase_N"/>
    <property type="match status" value="2"/>
</dbReference>
<dbReference type="AlphaFoldDB" id="C3YA27"/>
<feature type="domain" description="Peptide-N-glycosidase F N-terminal" evidence="2">
    <location>
        <begin position="120"/>
        <end position="231"/>
    </location>
</feature>
<dbReference type="Pfam" id="PF09113">
    <property type="entry name" value="N-glycanase_C"/>
    <property type="match status" value="1"/>
</dbReference>
<proteinExistence type="predicted"/>
<feature type="domain" description="Peptide-N-glycosidase F N-terminal" evidence="2">
    <location>
        <begin position="425"/>
        <end position="549"/>
    </location>
</feature>
<dbReference type="InterPro" id="IPR014784">
    <property type="entry name" value="Cu2_ascorb_mOase-like_C"/>
</dbReference>
<organism>
    <name type="scientific">Branchiostoma floridae</name>
    <name type="common">Florida lancelet</name>
    <name type="synonym">Amphioxus</name>
    <dbReference type="NCBI Taxonomy" id="7739"/>
    <lineage>
        <taxon>Eukaryota</taxon>
        <taxon>Metazoa</taxon>
        <taxon>Chordata</taxon>
        <taxon>Cephalochordata</taxon>
        <taxon>Leptocardii</taxon>
        <taxon>Amphioxiformes</taxon>
        <taxon>Branchiostomatidae</taxon>
        <taxon>Branchiostoma</taxon>
    </lineage>
</organism>
<dbReference type="GO" id="GO:0016715">
    <property type="term" value="F:oxidoreductase activity, acting on paired donors, with incorporation or reduction of molecular oxygen, reduced ascorbate as one donor, and incorporation of one atom of oxygen"/>
    <property type="evidence" value="ECO:0007669"/>
    <property type="project" value="InterPro"/>
</dbReference>
<dbReference type="InterPro" id="IPR015196">
    <property type="entry name" value="PngaseF_N"/>
</dbReference>
<dbReference type="InParanoid" id="C3YA27"/>
<keyword evidence="1" id="KW-1015">Disulfide bond</keyword>
<dbReference type="InterPro" id="IPR015197">
    <property type="entry name" value="PngaseF_C"/>
</dbReference>
<dbReference type="InterPro" id="IPR008977">
    <property type="entry name" value="PHM/PNGase_F_dom_sf"/>
</dbReference>
<evidence type="ECO:0000313" key="3">
    <source>
        <dbReference type="EMBL" id="EEN62936.1"/>
    </source>
</evidence>
<protein>
    <recommendedName>
        <fullName evidence="2">Peptide-N-glycosidase F N-terminal domain-containing protein</fullName>
    </recommendedName>
</protein>
<evidence type="ECO:0000256" key="1">
    <source>
        <dbReference type="ARBA" id="ARBA00023157"/>
    </source>
</evidence>